<dbReference type="InterPro" id="IPR009667">
    <property type="entry name" value="DUF1258"/>
</dbReference>
<sequence>MENEENCRARARARRKARYRRLKHEGNKRRRVEHQSDPESSEHESATETSASEVSTGFSGEENECQPIGAGTFADSNQEADEEAGHGGHDEQLNESDAEGELSGSVNDIVSIEEEENVERDSAGGGSEDHSELQSNVSDGERTHQGDVSDTSGNDSHSDGLRSDVESEGSEDYLAHSDSGSESEESEAENSEDSHEEGNSESSLEESDEDDVDDDMEGNEPIYPGAQITLHESLLSIFTLLFVENLSGALITKVLQLIALHCPDGSIVKRTLHTFRAYFSKLGESLLVFHFFCSECKYPLKTKTSRCLKCKKNSDVSYFLELPLLQQLQNLFSRNDFYQNLQYRFKADRKYHSDNIEDIYDGEIYKGQMENGFLQNMSNISFMWYSDGVSIFKSSSFSIWPLCLVINELPYKMRTLPENILLVGLWFGKGKPSPNVFLKPLQKNMKTFTQDGHTFKLPDNSLVLVKGKILCGTCDLPAKCNFLLFKQFNSYFGCPKCMIEGGRAAVNNSTVQVYPYSANIQQRTHEETVQYAREALEERKNNKDASVYGVKGPSLLLKLVPDIIKCTAIDIMHGVFLGVCKMLMKLWFSSTYSTMPWSIHHLTGILDEKLKKIKSPSFVQRAPRQLKDMKFWKASEYKLFLLYYSVPLLKNVLSEVYLKHHCLLVSAISLLSQDSISLAQVQTASKLLMSYVSDFARLYALRFLGMNVHQLIHLSDQVLDLGPLWVYNCAFLENYNGKINKFFHGTQHVAMQICSTASMFMQIPVFKRMLPPDSKVKGFCDKLENWRKPFKIADVIDDYSYAVGTYSFNRRDIRDTGNVVQRCLNKFSGSCSIFYRLRKNGVMYFSEEYGRLSSRKKSSFIQFLDGETKQLGCILRFVRWSNCRNLCDVKCRDCPAQFFAIVKVYERDFWFAHEYRNVRLSYMCKVTCSNRVVAIDVQSIISLCFFYEANGDMFIVTPINRLEIE</sequence>
<evidence type="ECO:0000256" key="1">
    <source>
        <dbReference type="SAM" id="MobiDB-lite"/>
    </source>
</evidence>
<dbReference type="EMBL" id="JAHWGI010001442">
    <property type="protein sequence ID" value="KAK3932964.1"/>
    <property type="molecule type" value="Genomic_DNA"/>
</dbReference>
<feature type="region of interest" description="Disordered" evidence="1">
    <location>
        <begin position="1"/>
        <end position="223"/>
    </location>
</feature>
<reference evidence="2" key="1">
    <citation type="submission" date="2021-07" db="EMBL/GenBank/DDBJ databases">
        <authorList>
            <person name="Catto M.A."/>
            <person name="Jacobson A."/>
            <person name="Kennedy G."/>
            <person name="Labadie P."/>
            <person name="Hunt B.G."/>
            <person name="Srinivasan R."/>
        </authorList>
    </citation>
    <scope>NUCLEOTIDE SEQUENCE</scope>
    <source>
        <strain evidence="2">PL_HMW_Pooled</strain>
        <tissue evidence="2">Head</tissue>
    </source>
</reference>
<dbReference type="Pfam" id="PF06869">
    <property type="entry name" value="DUF1258"/>
    <property type="match status" value="1"/>
</dbReference>
<feature type="compositionally biased region" description="Basic and acidic residues" evidence="1">
    <location>
        <begin position="33"/>
        <end position="46"/>
    </location>
</feature>
<name>A0AAE1I611_9NEOP</name>
<feature type="compositionally biased region" description="Basic and acidic residues" evidence="1">
    <location>
        <begin position="156"/>
        <end position="165"/>
    </location>
</feature>
<feature type="compositionally biased region" description="Basic and acidic residues" evidence="1">
    <location>
        <begin position="119"/>
        <end position="132"/>
    </location>
</feature>
<accession>A0AAE1I611</accession>
<keyword evidence="3" id="KW-1185">Reference proteome</keyword>
<protein>
    <submittedName>
        <fullName evidence="2">Halomucin</fullName>
    </submittedName>
</protein>
<feature type="compositionally biased region" description="Acidic residues" evidence="1">
    <location>
        <begin position="203"/>
        <end position="218"/>
    </location>
</feature>
<evidence type="ECO:0000313" key="3">
    <source>
        <dbReference type="Proteomes" id="UP001219518"/>
    </source>
</evidence>
<reference evidence="2" key="2">
    <citation type="journal article" date="2023" name="BMC Genomics">
        <title>Pest status, molecular evolution, and epigenetic factors derived from the genome assembly of Frankliniella fusca, a thysanopteran phytovirus vector.</title>
        <authorList>
            <person name="Catto M.A."/>
            <person name="Labadie P.E."/>
            <person name="Jacobson A.L."/>
            <person name="Kennedy G.G."/>
            <person name="Srinivasan R."/>
            <person name="Hunt B.G."/>
        </authorList>
    </citation>
    <scope>NUCLEOTIDE SEQUENCE</scope>
    <source>
        <strain evidence="2">PL_HMW_Pooled</strain>
    </source>
</reference>
<feature type="compositionally biased region" description="Basic and acidic residues" evidence="1">
    <location>
        <begin position="83"/>
        <end position="92"/>
    </location>
</feature>
<dbReference type="Proteomes" id="UP001219518">
    <property type="component" value="Unassembled WGS sequence"/>
</dbReference>
<gene>
    <name evidence="2" type="ORF">KUF71_017152</name>
</gene>
<dbReference type="AlphaFoldDB" id="A0AAE1I611"/>
<evidence type="ECO:0000313" key="2">
    <source>
        <dbReference type="EMBL" id="KAK3932964.1"/>
    </source>
</evidence>
<feature type="compositionally biased region" description="Acidic residues" evidence="1">
    <location>
        <begin position="181"/>
        <end position="191"/>
    </location>
</feature>
<dbReference type="PANTHER" id="PTHR46579:SF1">
    <property type="entry name" value="F5_8 TYPE C DOMAIN-CONTAINING PROTEIN"/>
    <property type="match status" value="1"/>
</dbReference>
<organism evidence="2 3">
    <name type="scientific">Frankliniella fusca</name>
    <dbReference type="NCBI Taxonomy" id="407009"/>
    <lineage>
        <taxon>Eukaryota</taxon>
        <taxon>Metazoa</taxon>
        <taxon>Ecdysozoa</taxon>
        <taxon>Arthropoda</taxon>
        <taxon>Hexapoda</taxon>
        <taxon>Insecta</taxon>
        <taxon>Pterygota</taxon>
        <taxon>Neoptera</taxon>
        <taxon>Paraneoptera</taxon>
        <taxon>Thysanoptera</taxon>
        <taxon>Terebrantia</taxon>
        <taxon>Thripoidea</taxon>
        <taxon>Thripidae</taxon>
        <taxon>Frankliniella</taxon>
    </lineage>
</organism>
<comment type="caution">
    <text evidence="2">The sequence shown here is derived from an EMBL/GenBank/DDBJ whole genome shotgun (WGS) entry which is preliminary data.</text>
</comment>
<proteinExistence type="predicted"/>
<dbReference type="PANTHER" id="PTHR46579">
    <property type="entry name" value="F5/8 TYPE C DOMAIN-CONTAINING PROTEIN-RELATED"/>
    <property type="match status" value="1"/>
</dbReference>
<feature type="compositionally biased region" description="Basic residues" evidence="1">
    <location>
        <begin position="9"/>
        <end position="32"/>
    </location>
</feature>